<protein>
    <submittedName>
        <fullName evidence="2">Uncharacterized protein</fullName>
    </submittedName>
</protein>
<accession>Q5ZCT8</accession>
<reference evidence="2" key="1">
    <citation type="journal article" date="2002" name="Nature">
        <title>The genome sequence and structure of rice chromosome 1.</title>
        <authorList>
            <person name="Sasaki T."/>
            <person name="Matsumoto T."/>
            <person name="Yamamoto K."/>
            <person name="Sakata K."/>
            <person name="Baba T."/>
            <person name="Katayose Y."/>
            <person name="Wu J."/>
            <person name="Niimura Y."/>
            <person name="Cheng Z."/>
            <person name="Nagamura Y."/>
            <person name="Antonio B.A."/>
            <person name="Kanamori H."/>
            <person name="Hosokawa S."/>
            <person name="Masukawa M."/>
            <person name="Arikawa K."/>
            <person name="Chiden Y."/>
            <person name="Hayashi M."/>
            <person name="Okamoto M."/>
            <person name="Ando T."/>
            <person name="Aoki H."/>
            <person name="Arita K."/>
            <person name="Hamada M."/>
            <person name="Harada C."/>
            <person name="Hijishita S."/>
            <person name="Honda M."/>
            <person name="Ichikawa Y."/>
            <person name="Idonuma A."/>
            <person name="Iijima M."/>
            <person name="Ikeda M."/>
            <person name="Ikeno M."/>
            <person name="Itoh S."/>
            <person name="Itoh T."/>
            <person name="Itoh Y."/>
            <person name="Itoh Y."/>
            <person name="Iwabuchi A."/>
            <person name="Kamiya K."/>
            <person name="Karasawa W."/>
            <person name="Katagiri S."/>
            <person name="Kikuta A."/>
            <person name="Kobayashi N."/>
            <person name="Kono I."/>
            <person name="Machita K."/>
            <person name="Maehara T."/>
            <person name="Mizuno H."/>
            <person name="Mizubayashi T."/>
            <person name="Mukai Y."/>
            <person name="Nagasaki H."/>
            <person name="Nakashima M."/>
            <person name="Nakama Y."/>
            <person name="Nakamichi Y."/>
            <person name="Nakamura M."/>
            <person name="Namiki N."/>
            <person name="Negishi M."/>
            <person name="Ohta I."/>
            <person name="Ono N."/>
            <person name="Saji S."/>
            <person name="Sakai K."/>
            <person name="Shibata M."/>
            <person name="Shimokawa T."/>
            <person name="Shomura A."/>
            <person name="Song J."/>
            <person name="Takazaki Y."/>
            <person name="Terasawa K."/>
            <person name="Tsuji K."/>
            <person name="Waki K."/>
            <person name="Yamagata H."/>
            <person name="Yamane H."/>
            <person name="Yoshiki S."/>
            <person name="Yoshihara R."/>
            <person name="Yukawa K."/>
            <person name="Zhong H."/>
            <person name="Iwama H."/>
            <person name="Endo T."/>
            <person name="Ito H."/>
            <person name="Hahn J.H."/>
            <person name="Kim H.I."/>
            <person name="Eun M.Y."/>
            <person name="Yano M."/>
            <person name="Jiang J."/>
            <person name="Gojobori T."/>
        </authorList>
    </citation>
    <scope>NUCLEOTIDE SEQUENCE [LARGE SCALE GENOMIC DNA]</scope>
</reference>
<gene>
    <name evidence="2" type="primary">B1146B04.29</name>
</gene>
<evidence type="ECO:0000313" key="2">
    <source>
        <dbReference type="EMBL" id="BAD52739.1"/>
    </source>
</evidence>
<dbReference type="Proteomes" id="UP000817658">
    <property type="component" value="Chromosome 1"/>
</dbReference>
<organism evidence="2">
    <name type="scientific">Oryza sativa subsp. japonica</name>
    <name type="common">Rice</name>
    <dbReference type="NCBI Taxonomy" id="39947"/>
    <lineage>
        <taxon>Eukaryota</taxon>
        <taxon>Viridiplantae</taxon>
        <taxon>Streptophyta</taxon>
        <taxon>Embryophyta</taxon>
        <taxon>Tracheophyta</taxon>
        <taxon>Spermatophyta</taxon>
        <taxon>Magnoliopsida</taxon>
        <taxon>Liliopsida</taxon>
        <taxon>Poales</taxon>
        <taxon>Poaceae</taxon>
        <taxon>BOP clade</taxon>
        <taxon>Oryzoideae</taxon>
        <taxon>Oryzeae</taxon>
        <taxon>Oryzinae</taxon>
        <taxon>Oryza</taxon>
        <taxon>Oryza sativa</taxon>
    </lineage>
</organism>
<sequence length="80" mass="8848">MTARAAGGAVAGRRRARPAARAREGGWTTAPRAARRRLDNDLRGRRAAGRRRAEAIRMEEDEGEEKGNFSLGWQGHFGIF</sequence>
<name>Q5ZCT8_ORYSJ</name>
<dbReference type="AlphaFoldDB" id="Q5ZCT8"/>
<evidence type="ECO:0000256" key="1">
    <source>
        <dbReference type="SAM" id="MobiDB-lite"/>
    </source>
</evidence>
<proteinExistence type="predicted"/>
<feature type="region of interest" description="Disordered" evidence="1">
    <location>
        <begin position="1"/>
        <end position="49"/>
    </location>
</feature>
<dbReference type="EMBL" id="AP003205">
    <property type="protein sequence ID" value="BAD52739.1"/>
    <property type="molecule type" value="Genomic_DNA"/>
</dbReference>